<dbReference type="Proteomes" id="UP001321249">
    <property type="component" value="Unassembled WGS sequence"/>
</dbReference>
<keyword evidence="13" id="KW-1185">Reference proteome</keyword>
<evidence type="ECO:0000313" key="12">
    <source>
        <dbReference type="EMBL" id="WFG38241.1"/>
    </source>
</evidence>
<keyword evidence="8" id="KW-0408">Iron</keyword>
<evidence type="ECO:0000313" key="13">
    <source>
        <dbReference type="Proteomes" id="UP001219901"/>
    </source>
</evidence>
<organism evidence="12 13">
    <name type="scientific">Candidatus Lucifugimonas marina</name>
    <dbReference type="NCBI Taxonomy" id="3038979"/>
    <lineage>
        <taxon>Bacteria</taxon>
        <taxon>Bacillati</taxon>
        <taxon>Chloroflexota</taxon>
        <taxon>Dehalococcoidia</taxon>
        <taxon>SAR202 cluster</taxon>
        <taxon>Candidatus Lucifugimonadales</taxon>
        <taxon>Candidatus Lucifugimonadaceae</taxon>
        <taxon>Candidatus Lucifugimonas</taxon>
    </lineage>
</organism>
<dbReference type="AlphaFoldDB" id="A0AAJ6CQE2"/>
<evidence type="ECO:0000256" key="8">
    <source>
        <dbReference type="ARBA" id="ARBA00023004"/>
    </source>
</evidence>
<comment type="catalytic activity">
    <reaction evidence="1">
        <text>D-mannonate = 2-dehydro-3-deoxy-D-gluconate + H2O</text>
        <dbReference type="Rhea" id="RHEA:20097"/>
        <dbReference type="ChEBI" id="CHEBI:15377"/>
        <dbReference type="ChEBI" id="CHEBI:17767"/>
        <dbReference type="ChEBI" id="CHEBI:57990"/>
        <dbReference type="EC" id="4.2.1.8"/>
    </reaction>
</comment>
<comment type="similarity">
    <text evidence="6">Belongs to the mannonate dehydratase family.</text>
</comment>
<comment type="cofactor">
    <cofactor evidence="2">
        <name>Mn(2+)</name>
        <dbReference type="ChEBI" id="CHEBI:29035"/>
    </cofactor>
</comment>
<sequence>MHVGTQVGARSDTDFEQWAQLGVVNICADLPGDPHDWTKDALSRHRDKINSYGIELDMVQLPLASSILEKSKSPNIMLGKSPERDREIESIQNLIRMCSEVGIPSVKYNICIVGDVRTEREVGRGGSSVSAFRWSKLDKDEAPGIAGDVPADAFWERIDYFLERVIPVAEESKVRMALHPHDPYIPDGWRGVDTVLGTVDGLKKFVQMHENPYHGLNFCQGSVTEMLDDPGAEIADVIRWFGSRDKIFNVHFRNIQGHKLDFKETFPDEGSIDFSEIIKVYQEVGYKYMLMPDHVPWISGDDPQGTAFAYCYGYITALLQSIGEPRKQPYVIKEPGDHKTSPIQSR</sequence>
<proteinExistence type="inferred from homology"/>
<dbReference type="EMBL" id="CP046147">
    <property type="protein sequence ID" value="WFG38241.1"/>
    <property type="molecule type" value="Genomic_DNA"/>
</dbReference>
<evidence type="ECO:0000256" key="6">
    <source>
        <dbReference type="ARBA" id="ARBA00007389"/>
    </source>
</evidence>
<dbReference type="PANTHER" id="PTHR30387">
    <property type="entry name" value="MANNONATE DEHYDRATASE"/>
    <property type="match status" value="1"/>
</dbReference>
<dbReference type="GO" id="GO:0042840">
    <property type="term" value="P:D-glucuronate catabolic process"/>
    <property type="evidence" value="ECO:0007669"/>
    <property type="project" value="TreeGrafter"/>
</dbReference>
<dbReference type="RefSeq" id="WP_342824572.1">
    <property type="nucleotide sequence ID" value="NZ_CP046146.1"/>
</dbReference>
<protein>
    <recommendedName>
        <fullName evidence="7">mannonate dehydratase</fullName>
        <ecNumber evidence="7">4.2.1.8</ecNumber>
    </recommendedName>
</protein>
<dbReference type="Pfam" id="PF03786">
    <property type="entry name" value="UxuA"/>
    <property type="match status" value="2"/>
</dbReference>
<dbReference type="GO" id="GO:0008927">
    <property type="term" value="F:mannonate dehydratase activity"/>
    <property type="evidence" value="ECO:0007669"/>
    <property type="project" value="UniProtKB-EC"/>
</dbReference>
<keyword evidence="9" id="KW-0464">Manganese</keyword>
<dbReference type="InterPro" id="IPR004628">
    <property type="entry name" value="Man_deHydtase"/>
</dbReference>
<dbReference type="EMBL" id="WMBE01000002">
    <property type="protein sequence ID" value="MDG0866819.1"/>
    <property type="molecule type" value="Genomic_DNA"/>
</dbReference>
<comment type="cofactor">
    <cofactor evidence="3">
        <name>Fe(2+)</name>
        <dbReference type="ChEBI" id="CHEBI:29033"/>
    </cofactor>
</comment>
<name>A0AAJ6CQE2_9CHLR</name>
<gene>
    <name evidence="11" type="ORF">GKO46_06985</name>
    <name evidence="12" type="ORF">GKO48_00990</name>
</gene>
<dbReference type="InterPro" id="IPR036237">
    <property type="entry name" value="Xyl_isomerase-like_sf"/>
</dbReference>
<accession>A0AAJ6CQE2</accession>
<reference evidence="13 14" key="1">
    <citation type="submission" date="2019-11" db="EMBL/GenBank/DDBJ databases">
        <authorList>
            <person name="Cho J.-C."/>
        </authorList>
    </citation>
    <scope>NUCLEOTIDE SEQUENCE [LARGE SCALE GENOMIC DNA]</scope>
    <source>
        <strain evidence="12 13">JH1073</strain>
        <strain evidence="11 14">JH702</strain>
    </source>
</reference>
<dbReference type="PANTHER" id="PTHR30387:SF2">
    <property type="entry name" value="MANNONATE DEHYDRATASE"/>
    <property type="match status" value="1"/>
</dbReference>
<reference evidence="13" key="3">
    <citation type="submission" date="2023-06" db="EMBL/GenBank/DDBJ databases">
        <title>Pangenomics reveal diversification of enzyme families and niche specialization in globally abundant SAR202 bacteria.</title>
        <authorList>
            <person name="Saw J.H.W."/>
        </authorList>
    </citation>
    <scope>NUCLEOTIDE SEQUENCE [LARGE SCALE GENOMIC DNA]</scope>
    <source>
        <strain evidence="13">JH1073</strain>
    </source>
</reference>
<dbReference type="GO" id="GO:0008198">
    <property type="term" value="F:ferrous iron binding"/>
    <property type="evidence" value="ECO:0007669"/>
    <property type="project" value="TreeGrafter"/>
</dbReference>
<evidence type="ECO:0000256" key="10">
    <source>
        <dbReference type="ARBA" id="ARBA00023239"/>
    </source>
</evidence>
<comment type="pathway">
    <text evidence="5">Carbohydrate metabolism; pentose and glucuronate interconversion.</text>
</comment>
<evidence type="ECO:0000256" key="1">
    <source>
        <dbReference type="ARBA" id="ARBA00001794"/>
    </source>
</evidence>
<keyword evidence="10" id="KW-0456">Lyase</keyword>
<evidence type="ECO:0000256" key="5">
    <source>
        <dbReference type="ARBA" id="ARBA00004892"/>
    </source>
</evidence>
<evidence type="ECO:0000313" key="14">
    <source>
        <dbReference type="Proteomes" id="UP001321249"/>
    </source>
</evidence>
<evidence type="ECO:0000256" key="9">
    <source>
        <dbReference type="ARBA" id="ARBA00023211"/>
    </source>
</evidence>
<dbReference type="Gene3D" id="3.20.20.150">
    <property type="entry name" value="Divalent-metal-dependent TIM barrel enzymes"/>
    <property type="match status" value="1"/>
</dbReference>
<dbReference type="GO" id="GO:0030145">
    <property type="term" value="F:manganese ion binding"/>
    <property type="evidence" value="ECO:0007669"/>
    <property type="project" value="TreeGrafter"/>
</dbReference>
<dbReference type="Proteomes" id="UP001219901">
    <property type="component" value="Chromosome"/>
</dbReference>
<evidence type="ECO:0000256" key="3">
    <source>
        <dbReference type="ARBA" id="ARBA00001954"/>
    </source>
</evidence>
<reference evidence="12" key="2">
    <citation type="journal article" date="2023" name="Nat. Commun.">
        <title>Cultivation of marine bacteria of the SAR202 clade.</title>
        <authorList>
            <person name="Lim Y."/>
            <person name="Seo J.H."/>
            <person name="Giovannoni S.J."/>
            <person name="Kang I."/>
            <person name="Cho J.C."/>
        </authorList>
    </citation>
    <scope>NUCLEOTIDE SEQUENCE</scope>
    <source>
        <strain evidence="12">JH1073</strain>
    </source>
</reference>
<dbReference type="EC" id="4.2.1.8" evidence="7"/>
<evidence type="ECO:0000256" key="2">
    <source>
        <dbReference type="ARBA" id="ARBA00001936"/>
    </source>
</evidence>
<evidence type="ECO:0000256" key="4">
    <source>
        <dbReference type="ARBA" id="ARBA00002713"/>
    </source>
</evidence>
<evidence type="ECO:0000313" key="11">
    <source>
        <dbReference type="EMBL" id="MDG0866819.1"/>
    </source>
</evidence>
<comment type="function">
    <text evidence="4">Catalyzes the dehydration of D-mannonate.</text>
</comment>
<dbReference type="SUPFAM" id="SSF51658">
    <property type="entry name" value="Xylose isomerase-like"/>
    <property type="match status" value="1"/>
</dbReference>
<evidence type="ECO:0000256" key="7">
    <source>
        <dbReference type="ARBA" id="ARBA00012927"/>
    </source>
</evidence>